<feature type="transmembrane region" description="Helical" evidence="1">
    <location>
        <begin position="20"/>
        <end position="41"/>
    </location>
</feature>
<dbReference type="RefSeq" id="WP_006978698.1">
    <property type="nucleotide sequence ID" value="NZ_ABVL01000003.1"/>
</dbReference>
<evidence type="ECO:0000313" key="2">
    <source>
        <dbReference type="EMBL" id="EDY21079.1"/>
    </source>
</evidence>
<keyword evidence="1" id="KW-1133">Transmembrane helix</keyword>
<dbReference type="AlphaFoldDB" id="B4CXT1"/>
<organism evidence="2 3">
    <name type="scientific">Chthoniobacter flavus Ellin428</name>
    <dbReference type="NCBI Taxonomy" id="497964"/>
    <lineage>
        <taxon>Bacteria</taxon>
        <taxon>Pseudomonadati</taxon>
        <taxon>Verrucomicrobiota</taxon>
        <taxon>Spartobacteria</taxon>
        <taxon>Chthoniobacterales</taxon>
        <taxon>Chthoniobacteraceae</taxon>
        <taxon>Chthoniobacter</taxon>
    </lineage>
</organism>
<sequence length="96" mass="10842">MDINEAIQTIDHAAHQDDRWMFVALLLIGLITIYFLARYFMKQIAELQQEIAAVRTEFESHLKTANADMVAALTKSTEVIAHNSAILEQIQKKLGA</sequence>
<dbReference type="EMBL" id="ABVL01000003">
    <property type="protein sequence ID" value="EDY21079.1"/>
    <property type="molecule type" value="Genomic_DNA"/>
</dbReference>
<evidence type="ECO:0000313" key="3">
    <source>
        <dbReference type="Proteomes" id="UP000005824"/>
    </source>
</evidence>
<keyword evidence="3" id="KW-1185">Reference proteome</keyword>
<accession>B4CXT1</accession>
<keyword evidence="1" id="KW-0812">Transmembrane</keyword>
<keyword evidence="1" id="KW-0472">Membrane</keyword>
<proteinExistence type="predicted"/>
<name>B4CXT1_9BACT</name>
<gene>
    <name evidence="2" type="ORF">CfE428DRAFT_1372</name>
</gene>
<dbReference type="InParanoid" id="B4CXT1"/>
<dbReference type="Proteomes" id="UP000005824">
    <property type="component" value="Unassembled WGS sequence"/>
</dbReference>
<protein>
    <submittedName>
        <fullName evidence="2">Uncharacterized protein</fullName>
    </submittedName>
</protein>
<comment type="caution">
    <text evidence="2">The sequence shown here is derived from an EMBL/GenBank/DDBJ whole genome shotgun (WGS) entry which is preliminary data.</text>
</comment>
<reference evidence="2 3" key="1">
    <citation type="journal article" date="2011" name="J. Bacteriol.">
        <title>Genome sequence of Chthoniobacter flavus Ellin428, an aerobic heterotrophic soil bacterium.</title>
        <authorList>
            <person name="Kant R."/>
            <person name="van Passel M.W."/>
            <person name="Palva A."/>
            <person name="Lucas S."/>
            <person name="Lapidus A."/>
            <person name="Glavina Del Rio T."/>
            <person name="Dalin E."/>
            <person name="Tice H."/>
            <person name="Bruce D."/>
            <person name="Goodwin L."/>
            <person name="Pitluck S."/>
            <person name="Larimer F.W."/>
            <person name="Land M.L."/>
            <person name="Hauser L."/>
            <person name="Sangwan P."/>
            <person name="de Vos W.M."/>
            <person name="Janssen P.H."/>
            <person name="Smidt H."/>
        </authorList>
    </citation>
    <scope>NUCLEOTIDE SEQUENCE [LARGE SCALE GENOMIC DNA]</scope>
    <source>
        <strain evidence="2 3">Ellin428</strain>
    </source>
</reference>
<evidence type="ECO:0000256" key="1">
    <source>
        <dbReference type="SAM" id="Phobius"/>
    </source>
</evidence>
<dbReference type="STRING" id="497964.CfE428DRAFT_1372"/>